<dbReference type="PRINTS" id="PR00313">
    <property type="entry name" value="CABNDNGRPT"/>
</dbReference>
<dbReference type="EMBL" id="JAEQMY010000114">
    <property type="protein sequence ID" value="MBL0407803.1"/>
    <property type="molecule type" value="Genomic_DNA"/>
</dbReference>
<keyword evidence="3" id="KW-1185">Reference proteome</keyword>
<dbReference type="GO" id="GO:0005615">
    <property type="term" value="C:extracellular space"/>
    <property type="evidence" value="ECO:0007669"/>
    <property type="project" value="InterPro"/>
</dbReference>
<dbReference type="Proteomes" id="UP000605848">
    <property type="component" value="Unassembled WGS sequence"/>
</dbReference>
<feature type="region of interest" description="Disordered" evidence="1">
    <location>
        <begin position="29"/>
        <end position="48"/>
    </location>
</feature>
<evidence type="ECO:0000313" key="3">
    <source>
        <dbReference type="Proteomes" id="UP000605848"/>
    </source>
</evidence>
<dbReference type="InterPro" id="IPR001343">
    <property type="entry name" value="Hemolysn_Ca-bd"/>
</dbReference>
<name>A0A937CZ50_9HYPH</name>
<sequence length="207" mass="22215">MLVVHDEFAGGITSNYKYVAWDSIQKQIGEVTPPNDQPPTSPTDPAVPTTPTFSTASFTGTGASELIVGNAFDNTIFGREGNDTIYGGAGNDRVEGNVGDDVLHGGNGDDVFIIGSSQAMNEVILDFTQGQDRIDLGERDANTREKGWQDFSFIGEQAFTKAGQLRAYQDEAKGITVIEGNIGNDPDAEMHVECTGLITFTRADFIL</sequence>
<comment type="caution">
    <text evidence="2">The sequence shown here is derived from an EMBL/GenBank/DDBJ whole genome shotgun (WGS) entry which is preliminary data.</text>
</comment>
<evidence type="ECO:0000256" key="1">
    <source>
        <dbReference type="SAM" id="MobiDB-lite"/>
    </source>
</evidence>
<reference evidence="2" key="1">
    <citation type="submission" date="2021-01" db="EMBL/GenBank/DDBJ databases">
        <title>Microvirga sp.</title>
        <authorList>
            <person name="Kim M.K."/>
        </authorList>
    </citation>
    <scope>NUCLEOTIDE SEQUENCE</scope>
    <source>
        <strain evidence="2">5420S-16</strain>
    </source>
</reference>
<dbReference type="InterPro" id="IPR011049">
    <property type="entry name" value="Serralysin-like_metalloprot_C"/>
</dbReference>
<gene>
    <name evidence="2" type="ORF">JKG68_28255</name>
</gene>
<dbReference type="SUPFAM" id="SSF51120">
    <property type="entry name" value="beta-Roll"/>
    <property type="match status" value="1"/>
</dbReference>
<accession>A0A937CZ50</accession>
<dbReference type="Gene3D" id="2.150.10.10">
    <property type="entry name" value="Serralysin-like metalloprotease, C-terminal"/>
    <property type="match status" value="1"/>
</dbReference>
<evidence type="ECO:0000313" key="2">
    <source>
        <dbReference type="EMBL" id="MBL0407803.1"/>
    </source>
</evidence>
<proteinExistence type="predicted"/>
<protein>
    <submittedName>
        <fullName evidence="2">M10 family metallopeptidase C-terminal domain-containing protein</fullName>
    </submittedName>
</protein>
<dbReference type="AlphaFoldDB" id="A0A937CZ50"/>
<dbReference type="Pfam" id="PF00353">
    <property type="entry name" value="HemolysinCabind"/>
    <property type="match status" value="1"/>
</dbReference>
<dbReference type="GO" id="GO:0005509">
    <property type="term" value="F:calcium ion binding"/>
    <property type="evidence" value="ECO:0007669"/>
    <property type="project" value="InterPro"/>
</dbReference>
<organism evidence="2 3">
    <name type="scientific">Microvirga aerilata</name>
    <dbReference type="NCBI Taxonomy" id="670292"/>
    <lineage>
        <taxon>Bacteria</taxon>
        <taxon>Pseudomonadati</taxon>
        <taxon>Pseudomonadota</taxon>
        <taxon>Alphaproteobacteria</taxon>
        <taxon>Hyphomicrobiales</taxon>
        <taxon>Methylobacteriaceae</taxon>
        <taxon>Microvirga</taxon>
    </lineage>
</organism>